<reference evidence="1 2" key="1">
    <citation type="submission" date="2019-11" db="EMBL/GenBank/DDBJ databases">
        <authorList>
            <person name="Li X."/>
        </authorList>
    </citation>
    <scope>NUCLEOTIDE SEQUENCE [LARGE SCALE GENOMIC DNA]</scope>
    <source>
        <strain evidence="1 2">L9</strain>
    </source>
</reference>
<dbReference type="AlphaFoldDB" id="A0A6N8FMI5"/>
<dbReference type="Proteomes" id="UP000469125">
    <property type="component" value="Unassembled WGS sequence"/>
</dbReference>
<organism evidence="1 2">
    <name type="scientific">Ornithinibacillus caprae</name>
    <dbReference type="NCBI Taxonomy" id="2678566"/>
    <lineage>
        <taxon>Bacteria</taxon>
        <taxon>Bacillati</taxon>
        <taxon>Bacillota</taxon>
        <taxon>Bacilli</taxon>
        <taxon>Bacillales</taxon>
        <taxon>Bacillaceae</taxon>
        <taxon>Ornithinibacillus</taxon>
    </lineage>
</organism>
<proteinExistence type="predicted"/>
<protein>
    <submittedName>
        <fullName evidence="1">Uncharacterized protein</fullName>
    </submittedName>
</protein>
<evidence type="ECO:0000313" key="2">
    <source>
        <dbReference type="Proteomes" id="UP000469125"/>
    </source>
</evidence>
<dbReference type="InterPro" id="IPR045527">
    <property type="entry name" value="DUF6470"/>
</dbReference>
<dbReference type="RefSeq" id="WP_155671929.1">
    <property type="nucleotide sequence ID" value="NZ_WOCA01000033.1"/>
</dbReference>
<name>A0A6N8FMI5_9BACI</name>
<dbReference type="Pfam" id="PF20074">
    <property type="entry name" value="DUF6470"/>
    <property type="match status" value="1"/>
</dbReference>
<comment type="caution">
    <text evidence="1">The sequence shown here is derived from an EMBL/GenBank/DDBJ whole genome shotgun (WGS) entry which is preliminary data.</text>
</comment>
<dbReference type="EMBL" id="WOCA01000033">
    <property type="protein sequence ID" value="MUK90802.1"/>
    <property type="molecule type" value="Genomic_DNA"/>
</dbReference>
<sequence>MQLPQIRLQSQMAKIEITQQPAKQEISQPKADLSIQQPSADISMRKTPSKLTIDQTQAWEDMDLMHIFRRNEKFAQDGKQGNLDGIGRRAEQGKELMEIEKGGNPIVSQAITNGHNAMKSLGIKFVPSTFAVKIDYQPSELEIDVTVNKPIIEAQANKPEHYFEPGTVNTSMKQFPNLDIDFVNLFTE</sequence>
<accession>A0A6N8FMI5</accession>
<keyword evidence="2" id="KW-1185">Reference proteome</keyword>
<evidence type="ECO:0000313" key="1">
    <source>
        <dbReference type="EMBL" id="MUK90802.1"/>
    </source>
</evidence>
<gene>
    <name evidence="1" type="ORF">GMD78_20840</name>
</gene>